<dbReference type="GO" id="GO:0005634">
    <property type="term" value="C:nucleus"/>
    <property type="evidence" value="ECO:0007669"/>
    <property type="project" value="UniProtKB-SubCell"/>
</dbReference>
<dbReference type="Proteomes" id="UP001501920">
    <property type="component" value="Chromosome 13"/>
</dbReference>
<dbReference type="InterPro" id="IPR006612">
    <property type="entry name" value="THAP_Znf"/>
</dbReference>
<feature type="compositionally biased region" description="Polar residues" evidence="14">
    <location>
        <begin position="113"/>
        <end position="129"/>
    </location>
</feature>
<evidence type="ECO:0000256" key="1">
    <source>
        <dbReference type="ARBA" id="ARBA00004123"/>
    </source>
</evidence>
<keyword evidence="4 12" id="KW-0863">Zinc-finger</keyword>
<keyword evidence="2" id="KW-0479">Metal-binding</keyword>
<keyword evidence="6" id="KW-0156">Chromatin regulator</keyword>
<evidence type="ECO:0000256" key="9">
    <source>
        <dbReference type="ARBA" id="ARBA00023163"/>
    </source>
</evidence>
<keyword evidence="7" id="KW-0805">Transcription regulation</keyword>
<feature type="region of interest" description="Disordered" evidence="14">
    <location>
        <begin position="226"/>
        <end position="260"/>
    </location>
</feature>
<dbReference type="InterPro" id="IPR038603">
    <property type="entry name" value="Znf_FCS_sf"/>
</dbReference>
<evidence type="ECO:0000256" key="7">
    <source>
        <dbReference type="ARBA" id="ARBA00023015"/>
    </source>
</evidence>
<proteinExistence type="predicted"/>
<evidence type="ECO:0000256" key="3">
    <source>
        <dbReference type="ARBA" id="ARBA00022737"/>
    </source>
</evidence>
<feature type="region of interest" description="Disordered" evidence="14">
    <location>
        <begin position="105"/>
        <end position="171"/>
    </location>
</feature>
<dbReference type="SMART" id="SM00561">
    <property type="entry name" value="MBT"/>
    <property type="match status" value="4"/>
</dbReference>
<feature type="domain" description="FCS-type" evidence="16">
    <location>
        <begin position="174"/>
        <end position="209"/>
    </location>
</feature>
<dbReference type="Gene3D" id="2.30.30.140">
    <property type="match status" value="4"/>
</dbReference>
<sequence length="820" mass="91132">MPNCCAAYGCGKTHKDNVTMFRFPKDPVDFRKWEKQVQRTRRKWFAKGLSFLCSEHFSKDCFEPRSAAVAKTMGFKGLKLREGAVPTIFIRRPCSNCDGSGCMSCSPKKKKQGMSTISTATEPQSTETAEYTGAPLDADPDAAEEESEEEEEENKAHSDEEGVTSPTFGSHSLLARSNEPVVCEMCGISGTRGTFYSRSKRFCSASCSRSFSSNSKKSSVLARLQGRPPARKVHASQTGVSAQTQGTGNHQGSTTSGQDASSGYDWGSYLKKHGYLAASVSSFRHAPLCAQWEDIEVGLRVEVLNAHSALMTKVYWIATIIRLAGYKALLRYEGFENDDSHDFWCNLGSAEVHPIGWCAVNSKLLVPPQALHNHITDWKSYLMKRLVGACTLPVDFHVKLAESMKYPFRQGVRVEVVDRSLVSRTRTAVVDTVIGGRLRLIYEDAGLGPTGEVLSDFWCHMWSPLMHPINWSVRVGHLIKETDKSVDMSSHPTFRKVFCDSVPRQFKKLRTVYVEGGFFEEGMKLEAIDPLNLGNICVATVRKVLLDGYLMVGIDGVEMGDGSDWFCYHASSHAILPPGYCQNNDIPLTLPPGYDQATFTWPKYLEETRSVAAPRRLFNSDPVGHGFAPGMKLEAVDLMEPRLVCVATVQCCVGRLLLLHFDGWESEFDQWVDCESPDIYPVGWCELTGYQLQPPIGPEPKERPNPSKKWMGKKRRRTGRKKTGDDASKATQQGGQVQSDEHPASSHPLEVPSLSKDVPTTMPTMPDVNQLKTEPEEEIISVKVKVEEIEMETPITHNMEDPDIYGTLTPLASLKQESPP</sequence>
<dbReference type="STRING" id="42514.ENSPNAP00000032013"/>
<evidence type="ECO:0000256" key="8">
    <source>
        <dbReference type="ARBA" id="ARBA00023125"/>
    </source>
</evidence>
<dbReference type="GeneID" id="108413511"/>
<keyword evidence="10" id="KW-0539">Nucleus</keyword>
<feature type="compositionally biased region" description="Basic residues" evidence="14">
    <location>
        <begin position="710"/>
        <end position="721"/>
    </location>
</feature>
<keyword evidence="3" id="KW-0677">Repeat</keyword>
<dbReference type="PANTHER" id="PTHR12247:SF64">
    <property type="entry name" value="LETHAL(3)MALIGNANT BRAIN TUMOR-LIKE PROTEIN 2"/>
    <property type="match status" value="1"/>
</dbReference>
<dbReference type="AlphaFoldDB" id="A0A3B4E8J5"/>
<organism evidence="17 18">
    <name type="scientific">Pygocentrus nattereri</name>
    <name type="common">Red-bellied piranha</name>
    <dbReference type="NCBI Taxonomy" id="42514"/>
    <lineage>
        <taxon>Eukaryota</taxon>
        <taxon>Metazoa</taxon>
        <taxon>Chordata</taxon>
        <taxon>Craniata</taxon>
        <taxon>Vertebrata</taxon>
        <taxon>Euteleostomi</taxon>
        <taxon>Actinopterygii</taxon>
        <taxon>Neopterygii</taxon>
        <taxon>Teleostei</taxon>
        <taxon>Ostariophysi</taxon>
        <taxon>Characiformes</taxon>
        <taxon>Characoidei</taxon>
        <taxon>Pygocentrus</taxon>
    </lineage>
</organism>
<dbReference type="GO" id="GO:0042393">
    <property type="term" value="F:histone binding"/>
    <property type="evidence" value="ECO:0007669"/>
    <property type="project" value="TreeGrafter"/>
</dbReference>
<gene>
    <name evidence="17" type="primary">L3MBTL2</name>
</gene>
<dbReference type="Pfam" id="PF05485">
    <property type="entry name" value="THAP"/>
    <property type="match status" value="1"/>
</dbReference>
<feature type="domain" description="THAP-type" evidence="15">
    <location>
        <begin position="1"/>
        <end position="89"/>
    </location>
</feature>
<dbReference type="GO" id="GO:0008270">
    <property type="term" value="F:zinc ion binding"/>
    <property type="evidence" value="ECO:0007669"/>
    <property type="project" value="UniProtKB-KW"/>
</dbReference>
<feature type="region of interest" description="Disordered" evidence="14">
    <location>
        <begin position="793"/>
        <end position="820"/>
    </location>
</feature>
<evidence type="ECO:0000313" key="18">
    <source>
        <dbReference type="Proteomes" id="UP001501920"/>
    </source>
</evidence>
<dbReference type="CDD" id="cd20100">
    <property type="entry name" value="MBT_dSfmbt-like_rpt4"/>
    <property type="match status" value="1"/>
</dbReference>
<evidence type="ECO:0000256" key="5">
    <source>
        <dbReference type="ARBA" id="ARBA00022833"/>
    </source>
</evidence>
<evidence type="ECO:0000256" key="6">
    <source>
        <dbReference type="ARBA" id="ARBA00022853"/>
    </source>
</evidence>
<feature type="compositionally biased region" description="Polar residues" evidence="14">
    <location>
        <begin position="729"/>
        <end position="738"/>
    </location>
</feature>
<evidence type="ECO:0000256" key="11">
    <source>
        <dbReference type="PROSITE-ProRule" id="PRU00309"/>
    </source>
</evidence>
<dbReference type="SMART" id="SM00980">
    <property type="entry name" value="THAP"/>
    <property type="match status" value="1"/>
</dbReference>
<dbReference type="PROSITE" id="PS51024">
    <property type="entry name" value="ZF_FCS"/>
    <property type="match status" value="1"/>
</dbReference>
<dbReference type="InterPro" id="IPR050548">
    <property type="entry name" value="PcG_chromatin_remod_factors"/>
</dbReference>
<dbReference type="GO" id="GO:0045892">
    <property type="term" value="P:negative regulation of DNA-templated transcription"/>
    <property type="evidence" value="ECO:0007669"/>
    <property type="project" value="TreeGrafter"/>
</dbReference>
<evidence type="ECO:0000256" key="12">
    <source>
        <dbReference type="PROSITE-ProRule" id="PRU00367"/>
    </source>
</evidence>
<evidence type="ECO:0000313" key="17">
    <source>
        <dbReference type="Ensembl" id="ENSPNAP00000032013.1"/>
    </source>
</evidence>
<dbReference type="Pfam" id="PF21319">
    <property type="entry name" value="zf-FCS_1"/>
    <property type="match status" value="1"/>
</dbReference>
<dbReference type="OrthoDB" id="5800688at2759"/>
<keyword evidence="8 11" id="KW-0238">DNA-binding</keyword>
<reference evidence="17 18" key="1">
    <citation type="submission" date="2020-10" db="EMBL/GenBank/DDBJ databases">
        <title>Pygocentrus nattereri (red-bellied piranha) genome, fPygNat1, primary haplotype.</title>
        <authorList>
            <person name="Myers G."/>
            <person name="Meyer A."/>
            <person name="Karagic N."/>
            <person name="Pippel M."/>
            <person name="Winkler S."/>
            <person name="Tracey A."/>
            <person name="Wood J."/>
            <person name="Formenti G."/>
            <person name="Howe K."/>
            <person name="Fedrigo O."/>
            <person name="Jarvis E.D."/>
        </authorList>
    </citation>
    <scope>NUCLEOTIDE SEQUENCE [LARGE SCALE GENOMIC DNA]</scope>
</reference>
<keyword evidence="5" id="KW-0862">Zinc</keyword>
<feature type="repeat" description="MBT" evidence="13">
    <location>
        <begin position="488"/>
        <end position="591"/>
    </location>
</feature>
<reference evidence="17" key="3">
    <citation type="submission" date="2025-09" db="UniProtKB">
        <authorList>
            <consortium name="Ensembl"/>
        </authorList>
    </citation>
    <scope>IDENTIFICATION</scope>
</reference>
<comment type="subcellular location">
    <subcellularLocation>
        <location evidence="1">Nucleus</location>
    </subcellularLocation>
</comment>
<evidence type="ECO:0000256" key="13">
    <source>
        <dbReference type="PROSITE-ProRule" id="PRU00459"/>
    </source>
</evidence>
<accession>A0A3B4E8J5</accession>
<keyword evidence="9" id="KW-0804">Transcription</keyword>
<feature type="compositionally biased region" description="Polar residues" evidence="14">
    <location>
        <begin position="235"/>
        <end position="260"/>
    </location>
</feature>
<evidence type="ECO:0000256" key="4">
    <source>
        <dbReference type="ARBA" id="ARBA00022771"/>
    </source>
</evidence>
<dbReference type="Gene3D" id="3.30.60.160">
    <property type="match status" value="1"/>
</dbReference>
<name>A0A3B4E8J5_PYGNA</name>
<dbReference type="PROSITE" id="PS51079">
    <property type="entry name" value="MBT"/>
    <property type="match status" value="4"/>
</dbReference>
<protein>
    <submittedName>
        <fullName evidence="17">Uncharacterized protein</fullName>
    </submittedName>
</protein>
<dbReference type="GO" id="GO:0003677">
    <property type="term" value="F:DNA binding"/>
    <property type="evidence" value="ECO:0007669"/>
    <property type="project" value="UniProtKB-UniRule"/>
</dbReference>
<evidence type="ECO:0000256" key="10">
    <source>
        <dbReference type="ARBA" id="ARBA00023242"/>
    </source>
</evidence>
<dbReference type="GeneTree" id="ENSGT00940000153840"/>
<feature type="region of interest" description="Disordered" evidence="14">
    <location>
        <begin position="695"/>
        <end position="776"/>
    </location>
</feature>
<evidence type="ECO:0000259" key="16">
    <source>
        <dbReference type="PROSITE" id="PS51024"/>
    </source>
</evidence>
<evidence type="ECO:0000256" key="14">
    <source>
        <dbReference type="SAM" id="MobiDB-lite"/>
    </source>
</evidence>
<dbReference type="GO" id="GO:0003682">
    <property type="term" value="F:chromatin binding"/>
    <property type="evidence" value="ECO:0007669"/>
    <property type="project" value="TreeGrafter"/>
</dbReference>
<dbReference type="SUPFAM" id="SSF57716">
    <property type="entry name" value="Glucocorticoid receptor-like (DNA-binding domain)"/>
    <property type="match status" value="1"/>
</dbReference>
<dbReference type="SUPFAM" id="SSF63748">
    <property type="entry name" value="Tudor/PWWP/MBT"/>
    <property type="match status" value="4"/>
</dbReference>
<dbReference type="PANTHER" id="PTHR12247">
    <property type="entry name" value="POLYCOMB GROUP PROTEIN"/>
    <property type="match status" value="1"/>
</dbReference>
<feature type="repeat" description="MBT" evidence="13">
    <location>
        <begin position="599"/>
        <end position="695"/>
    </location>
</feature>
<dbReference type="Pfam" id="PF02820">
    <property type="entry name" value="MBT"/>
    <property type="match status" value="4"/>
</dbReference>
<dbReference type="Ensembl" id="ENSPNAT00000021524.2">
    <property type="protein sequence ID" value="ENSPNAP00000032013.1"/>
    <property type="gene ID" value="ENSPNAG00000019694.2"/>
</dbReference>
<dbReference type="InterPro" id="IPR004092">
    <property type="entry name" value="Mbt"/>
</dbReference>
<dbReference type="GO" id="GO:0006325">
    <property type="term" value="P:chromatin organization"/>
    <property type="evidence" value="ECO:0007669"/>
    <property type="project" value="UniProtKB-KW"/>
</dbReference>
<dbReference type="InterPro" id="IPR012313">
    <property type="entry name" value="Znf_FCS"/>
</dbReference>
<evidence type="ECO:0000256" key="2">
    <source>
        <dbReference type="ARBA" id="ARBA00022723"/>
    </source>
</evidence>
<dbReference type="PROSITE" id="PS50950">
    <property type="entry name" value="ZF_THAP"/>
    <property type="match status" value="1"/>
</dbReference>
<dbReference type="CTD" id="83746"/>
<keyword evidence="18" id="KW-1185">Reference proteome</keyword>
<feature type="compositionally biased region" description="Acidic residues" evidence="14">
    <location>
        <begin position="138"/>
        <end position="153"/>
    </location>
</feature>
<evidence type="ECO:0000259" key="15">
    <source>
        <dbReference type="PROSITE" id="PS50950"/>
    </source>
</evidence>
<feature type="repeat" description="MBT" evidence="13">
    <location>
        <begin position="376"/>
        <end position="482"/>
    </location>
</feature>
<dbReference type="SMART" id="SM00692">
    <property type="entry name" value="DM3"/>
    <property type="match status" value="1"/>
</dbReference>
<dbReference type="RefSeq" id="XP_017541545.1">
    <property type="nucleotide sequence ID" value="XM_017686056.2"/>
</dbReference>
<reference evidence="17" key="2">
    <citation type="submission" date="2025-08" db="UniProtKB">
        <authorList>
            <consortium name="Ensembl"/>
        </authorList>
    </citation>
    <scope>IDENTIFICATION</scope>
</reference>
<feature type="repeat" description="MBT" evidence="13">
    <location>
        <begin position="264"/>
        <end position="368"/>
    </location>
</feature>